<evidence type="ECO:0000256" key="2">
    <source>
        <dbReference type="ARBA" id="ARBA00006833"/>
    </source>
</evidence>
<keyword evidence="4" id="KW-0813">Transport</keyword>
<organism evidence="16 17">
    <name type="scientific">Tetranychus urticae</name>
    <name type="common">Two-spotted spider mite</name>
    <dbReference type="NCBI Taxonomy" id="32264"/>
    <lineage>
        <taxon>Eukaryota</taxon>
        <taxon>Metazoa</taxon>
        <taxon>Ecdysozoa</taxon>
        <taxon>Arthropoda</taxon>
        <taxon>Chelicerata</taxon>
        <taxon>Arachnida</taxon>
        <taxon>Acari</taxon>
        <taxon>Acariformes</taxon>
        <taxon>Trombidiformes</taxon>
        <taxon>Prostigmata</taxon>
        <taxon>Eleutherengona</taxon>
        <taxon>Raphignathae</taxon>
        <taxon>Tetranychoidea</taxon>
        <taxon>Tetranychidae</taxon>
        <taxon>Tetranychus</taxon>
    </lineage>
</organism>
<feature type="chain" id="PRO_5004590888" description="Store-operated calcium entry-associated regulatory factor" evidence="15">
    <location>
        <begin position="24"/>
        <end position="262"/>
    </location>
</feature>
<dbReference type="KEGG" id="tut:107371652"/>
<keyword evidence="12 14" id="KW-0472">Membrane</keyword>
<dbReference type="Pfam" id="PF06682">
    <property type="entry name" value="SARAF"/>
    <property type="match status" value="1"/>
</dbReference>
<evidence type="ECO:0000256" key="15">
    <source>
        <dbReference type="SAM" id="SignalP"/>
    </source>
</evidence>
<dbReference type="InterPro" id="IPR009567">
    <property type="entry name" value="SARAF"/>
</dbReference>
<keyword evidence="7 15" id="KW-0732">Signal</keyword>
<dbReference type="GO" id="GO:2001256">
    <property type="term" value="P:regulation of store-operated calcium entry"/>
    <property type="evidence" value="ECO:0007669"/>
    <property type="project" value="InterPro"/>
</dbReference>
<gene>
    <name evidence="16" type="primary">107371652</name>
</gene>
<evidence type="ECO:0000256" key="1">
    <source>
        <dbReference type="ARBA" id="ARBA00004115"/>
    </source>
</evidence>
<dbReference type="AlphaFoldDB" id="T1JWI6"/>
<evidence type="ECO:0000256" key="8">
    <source>
        <dbReference type="ARBA" id="ARBA00022824"/>
    </source>
</evidence>
<evidence type="ECO:0000256" key="13">
    <source>
        <dbReference type="ARBA" id="ARBA00031116"/>
    </source>
</evidence>
<feature type="signal peptide" evidence="15">
    <location>
        <begin position="1"/>
        <end position="23"/>
    </location>
</feature>
<comment type="subcellular location">
    <subcellularLocation>
        <location evidence="1">Endoplasmic reticulum membrane</location>
        <topology evidence="1">Single-pass type I membrane protein</topology>
    </subcellularLocation>
</comment>
<keyword evidence="8" id="KW-0256">Endoplasmic reticulum</keyword>
<reference evidence="16" key="2">
    <citation type="submission" date="2015-06" db="UniProtKB">
        <authorList>
            <consortium name="EnsemblMetazoa"/>
        </authorList>
    </citation>
    <scope>IDENTIFICATION</scope>
</reference>
<keyword evidence="11" id="KW-0406">Ion transport</keyword>
<evidence type="ECO:0000256" key="12">
    <source>
        <dbReference type="ARBA" id="ARBA00023136"/>
    </source>
</evidence>
<comment type="similarity">
    <text evidence="2">Belongs to the SARAF family.</text>
</comment>
<evidence type="ECO:0000256" key="5">
    <source>
        <dbReference type="ARBA" id="ARBA00022568"/>
    </source>
</evidence>
<dbReference type="EMBL" id="CAEY01000813">
    <property type="status" value="NOT_ANNOTATED_CDS"/>
    <property type="molecule type" value="Genomic_DNA"/>
</dbReference>
<dbReference type="OrthoDB" id="20303at2759"/>
<proteinExistence type="inferred from homology"/>
<evidence type="ECO:0000256" key="9">
    <source>
        <dbReference type="ARBA" id="ARBA00022837"/>
    </source>
</evidence>
<protein>
    <recommendedName>
        <fullName evidence="3">Store-operated calcium entry-associated regulatory factor</fullName>
    </recommendedName>
    <alternativeName>
        <fullName evidence="13">Transmembrane protein 66</fullName>
    </alternativeName>
</protein>
<evidence type="ECO:0000256" key="6">
    <source>
        <dbReference type="ARBA" id="ARBA00022692"/>
    </source>
</evidence>
<evidence type="ECO:0000256" key="14">
    <source>
        <dbReference type="SAM" id="Phobius"/>
    </source>
</evidence>
<accession>T1JWI6</accession>
<dbReference type="PANTHER" id="PTHR15929">
    <property type="entry name" value="STORE-OPERATED CALCIUM ENTRY-ASSOCIATED REGULATORY FACTOR"/>
    <property type="match status" value="1"/>
</dbReference>
<dbReference type="GO" id="GO:0005789">
    <property type="term" value="C:endoplasmic reticulum membrane"/>
    <property type="evidence" value="ECO:0007669"/>
    <property type="project" value="UniProtKB-SubCell"/>
</dbReference>
<name>T1JWI6_TETUR</name>
<sequence>MMYKLAFIFVIFIVIILDNKADCYSGGIKLKDVDNLIFKANQYTNSRRGDSEPQLKCTGGPNKCKYQPKFVKCHNVGIRGSNEGYKNIQWRCEADLMDGYSFDKIRVNCEPFEHPNDVYVVKGSCSLEYALDYDEKDKDKDDEKDDEREDKKYDRSRKRKDIGNWLIWAVTKIPKKSAELFFRNIFTFVIFSAIVYLFFFGWPTFPNRRRRSIPPWDPDNESDISYNRPRFNRQEREESIWATILKVILEFAFEKLLKAFIR</sequence>
<dbReference type="Proteomes" id="UP000015104">
    <property type="component" value="Unassembled WGS sequence"/>
</dbReference>
<evidence type="ECO:0000256" key="7">
    <source>
        <dbReference type="ARBA" id="ARBA00022729"/>
    </source>
</evidence>
<evidence type="ECO:0000256" key="10">
    <source>
        <dbReference type="ARBA" id="ARBA00022989"/>
    </source>
</evidence>
<dbReference type="HOGENOM" id="CLU_1062936_0_0_1"/>
<dbReference type="eggNOG" id="ENOG502QT6Y">
    <property type="taxonomic scope" value="Eukaryota"/>
</dbReference>
<evidence type="ECO:0000313" key="16">
    <source>
        <dbReference type="EnsemblMetazoa" id="tetur02g08410.1"/>
    </source>
</evidence>
<evidence type="ECO:0000256" key="11">
    <source>
        <dbReference type="ARBA" id="ARBA00023065"/>
    </source>
</evidence>
<keyword evidence="5" id="KW-0109">Calcium transport</keyword>
<keyword evidence="9" id="KW-0106">Calcium</keyword>
<evidence type="ECO:0000256" key="4">
    <source>
        <dbReference type="ARBA" id="ARBA00022448"/>
    </source>
</evidence>
<dbReference type="GO" id="GO:0006816">
    <property type="term" value="P:calcium ion transport"/>
    <property type="evidence" value="ECO:0007669"/>
    <property type="project" value="UniProtKB-KW"/>
</dbReference>
<evidence type="ECO:0000313" key="17">
    <source>
        <dbReference type="Proteomes" id="UP000015104"/>
    </source>
</evidence>
<dbReference type="EnsemblMetazoa" id="tetur02g08410.1">
    <property type="protein sequence ID" value="tetur02g08410.1"/>
    <property type="gene ID" value="tetur02g08410"/>
</dbReference>
<keyword evidence="17" id="KW-1185">Reference proteome</keyword>
<dbReference type="PANTHER" id="PTHR15929:SF0">
    <property type="entry name" value="STORE-OPERATED CALCIUM ENTRY-ASSOCIATED REGULATORY FACTOR"/>
    <property type="match status" value="1"/>
</dbReference>
<keyword evidence="6 14" id="KW-0812">Transmembrane</keyword>
<dbReference type="STRING" id="32264.T1JWI6"/>
<keyword evidence="10 14" id="KW-1133">Transmembrane helix</keyword>
<reference evidence="17" key="1">
    <citation type="submission" date="2011-08" db="EMBL/GenBank/DDBJ databases">
        <authorList>
            <person name="Rombauts S."/>
        </authorList>
    </citation>
    <scope>NUCLEOTIDE SEQUENCE</scope>
    <source>
        <strain evidence="17">London</strain>
    </source>
</reference>
<feature type="transmembrane region" description="Helical" evidence="14">
    <location>
        <begin position="180"/>
        <end position="202"/>
    </location>
</feature>
<dbReference type="OMA" id="REESIWA"/>
<evidence type="ECO:0000256" key="3">
    <source>
        <dbReference type="ARBA" id="ARBA00016584"/>
    </source>
</evidence>